<gene>
    <name evidence="1" type="ORF">T10_437</name>
</gene>
<proteinExistence type="predicted"/>
<evidence type="ECO:0000313" key="1">
    <source>
        <dbReference type="EMBL" id="KRZ68998.1"/>
    </source>
</evidence>
<dbReference type="EMBL" id="JYDO01000148">
    <property type="protein sequence ID" value="KRZ68998.1"/>
    <property type="molecule type" value="Genomic_DNA"/>
</dbReference>
<protein>
    <submittedName>
        <fullName evidence="1">Uncharacterized protein</fullName>
    </submittedName>
</protein>
<reference evidence="1 2" key="1">
    <citation type="submission" date="2015-01" db="EMBL/GenBank/DDBJ databases">
        <title>Evolution of Trichinella species and genotypes.</title>
        <authorList>
            <person name="Korhonen P.K."/>
            <person name="Edoardo P."/>
            <person name="Giuseppe L.R."/>
            <person name="Gasser R.B."/>
        </authorList>
    </citation>
    <scope>NUCLEOTIDE SEQUENCE [LARGE SCALE GENOMIC DNA]</scope>
    <source>
        <strain evidence="1">ISS1980</strain>
    </source>
</reference>
<comment type="caution">
    <text evidence="1">The sequence shown here is derived from an EMBL/GenBank/DDBJ whole genome shotgun (WGS) entry which is preliminary data.</text>
</comment>
<name>A0A0V1MB30_9BILA</name>
<keyword evidence="2" id="KW-1185">Reference proteome</keyword>
<dbReference type="Proteomes" id="UP000054843">
    <property type="component" value="Unassembled WGS sequence"/>
</dbReference>
<evidence type="ECO:0000313" key="2">
    <source>
        <dbReference type="Proteomes" id="UP000054843"/>
    </source>
</evidence>
<organism evidence="1 2">
    <name type="scientific">Trichinella papuae</name>
    <dbReference type="NCBI Taxonomy" id="268474"/>
    <lineage>
        <taxon>Eukaryota</taxon>
        <taxon>Metazoa</taxon>
        <taxon>Ecdysozoa</taxon>
        <taxon>Nematoda</taxon>
        <taxon>Enoplea</taxon>
        <taxon>Dorylaimia</taxon>
        <taxon>Trichinellida</taxon>
        <taxon>Trichinellidae</taxon>
        <taxon>Trichinella</taxon>
    </lineage>
</organism>
<sequence>MLNKQCKYKMCHDSSKCTVILSVMYDSNIVIHEASRTESPTVIPFSHEASTRSGLGYIFDGSDCIIRPEVKSQLNFGTSTEAKNPVVQVIG</sequence>
<dbReference type="OrthoDB" id="10589480at2759"/>
<dbReference type="AlphaFoldDB" id="A0A0V1MB30"/>
<accession>A0A0V1MB30</accession>